<reference evidence="1 2" key="1">
    <citation type="submission" date="2020-11" db="EMBL/GenBank/DDBJ databases">
        <title>A novel isolate from a Black sea contaminated sediment with potential to produce alkanes: Plantactinospora alkalitolerans sp. nov.</title>
        <authorList>
            <person name="Carro L."/>
            <person name="Veyisoglu A."/>
            <person name="Guven K."/>
            <person name="Schumann P."/>
            <person name="Klenk H.-P."/>
            <person name="Sahin N."/>
        </authorList>
    </citation>
    <scope>NUCLEOTIDE SEQUENCE [LARGE SCALE GENOMIC DNA]</scope>
    <source>
        <strain evidence="1 2">S1510</strain>
    </source>
</reference>
<name>A0ABS0GQW0_9ACTN</name>
<evidence type="ECO:0000313" key="2">
    <source>
        <dbReference type="Proteomes" id="UP000638560"/>
    </source>
</evidence>
<sequence length="174" mass="18660">MLLLVSGCQFVLPSHDYYSFGVARIGEEIHIVAPLCDGERIVGVEAYDNDALGRESSPDPASTRFTYWKVEQPVDASVAEGRIVLGDDSAYQVTTVPAGSNIGLPELVGVTLHVDSGGDHVVEDVFAVAEVPAYPATANPEDVEYVYQAGSNEERLMTPGKIRQQSKCAADYPA</sequence>
<comment type="caution">
    <text evidence="1">The sequence shown here is derived from an EMBL/GenBank/DDBJ whole genome shotgun (WGS) entry which is preliminary data.</text>
</comment>
<evidence type="ECO:0008006" key="3">
    <source>
        <dbReference type="Google" id="ProtNLM"/>
    </source>
</evidence>
<proteinExistence type="predicted"/>
<evidence type="ECO:0000313" key="1">
    <source>
        <dbReference type="EMBL" id="MBF9128550.1"/>
    </source>
</evidence>
<protein>
    <recommendedName>
        <fullName evidence="3">Lipoprotein</fullName>
    </recommendedName>
</protein>
<gene>
    <name evidence="1" type="ORF">I0C86_06035</name>
</gene>
<keyword evidence="2" id="KW-1185">Reference proteome</keyword>
<dbReference type="EMBL" id="JADPUN010000079">
    <property type="protein sequence ID" value="MBF9128550.1"/>
    <property type="molecule type" value="Genomic_DNA"/>
</dbReference>
<dbReference type="Proteomes" id="UP000638560">
    <property type="component" value="Unassembled WGS sequence"/>
</dbReference>
<accession>A0ABS0GQW0</accession>
<organism evidence="1 2">
    <name type="scientific">Plantactinospora alkalitolerans</name>
    <dbReference type="NCBI Taxonomy" id="2789879"/>
    <lineage>
        <taxon>Bacteria</taxon>
        <taxon>Bacillati</taxon>
        <taxon>Actinomycetota</taxon>
        <taxon>Actinomycetes</taxon>
        <taxon>Micromonosporales</taxon>
        <taxon>Micromonosporaceae</taxon>
        <taxon>Plantactinospora</taxon>
    </lineage>
</organism>